<protein>
    <submittedName>
        <fullName evidence="1">Uncharacterized protein DUF4221</fullName>
    </submittedName>
</protein>
<reference evidence="1 2" key="1">
    <citation type="submission" date="2019-03" db="EMBL/GenBank/DDBJ databases">
        <title>Genomic Encyclopedia of Type Strains, Phase III (KMG-III): the genomes of soil and plant-associated and newly described type strains.</title>
        <authorList>
            <person name="Whitman W."/>
        </authorList>
    </citation>
    <scope>NUCLEOTIDE SEQUENCE [LARGE SCALE GENOMIC DNA]</scope>
    <source>
        <strain evidence="1 2">CECT 8446</strain>
    </source>
</reference>
<dbReference type="AlphaFoldDB" id="A0A4R6T3R3"/>
<dbReference type="Proteomes" id="UP000294535">
    <property type="component" value="Unassembled WGS sequence"/>
</dbReference>
<dbReference type="EMBL" id="SNYF01000007">
    <property type="protein sequence ID" value="TDQ16297.1"/>
    <property type="molecule type" value="Genomic_DNA"/>
</dbReference>
<dbReference type="Pfam" id="PF13970">
    <property type="entry name" value="DUF4221"/>
    <property type="match status" value="1"/>
</dbReference>
<evidence type="ECO:0000313" key="2">
    <source>
        <dbReference type="Proteomes" id="UP000294535"/>
    </source>
</evidence>
<dbReference type="OrthoDB" id="828261at2"/>
<proteinExistence type="predicted"/>
<name>A0A4R6T3R3_9BACT</name>
<dbReference type="RefSeq" id="WP_133556116.1">
    <property type="nucleotide sequence ID" value="NZ_SNYF01000007.1"/>
</dbReference>
<gene>
    <name evidence="1" type="ORF">DFQ04_2414</name>
</gene>
<accession>A0A4R6T3R3</accession>
<organism evidence="1 2">
    <name type="scientific">Algoriphagus boseongensis</name>
    <dbReference type="NCBI Taxonomy" id="1442587"/>
    <lineage>
        <taxon>Bacteria</taxon>
        <taxon>Pseudomonadati</taxon>
        <taxon>Bacteroidota</taxon>
        <taxon>Cytophagia</taxon>
        <taxon>Cytophagales</taxon>
        <taxon>Cyclobacteriaceae</taxon>
        <taxon>Algoriphagus</taxon>
    </lineage>
</organism>
<dbReference type="PROSITE" id="PS51257">
    <property type="entry name" value="PROKAR_LIPOPROTEIN"/>
    <property type="match status" value="1"/>
</dbReference>
<comment type="caution">
    <text evidence="1">The sequence shown here is derived from an EMBL/GenBank/DDBJ whole genome shotgun (WGS) entry which is preliminary data.</text>
</comment>
<dbReference type="InterPro" id="IPR025316">
    <property type="entry name" value="DUF4221"/>
</dbReference>
<keyword evidence="2" id="KW-1185">Reference proteome</keyword>
<sequence>MKKSFLFLLIISCLGLTFYSCKKSDKESKNFELNESQIQLILPIDDSSSNISDGLTYLQEENFLFSLNWMQNSIQIYDLNSRKKVKDLKFEYEGPFGVLDIMGIYPHSVDSIFLFNQLEPQITLIDTSGRIKSKLAYQTPDQYSPAFIHNAYFSSPPILENNRLLVKTHFYGPLQNMTQSELQEKELAYEIDLKTGKTWFLDFKFPKDYMPDGLKLFEASIAKGAGKYVYSLFGDHRLFFVEELGDSLQSVNGKSDYLPESLPLFPLKGDGLDFRKYSYYSPHYESLEYDPYREVFIRFAFHPYEQDESVSPSDMRNHSGPFSIQVFDKDLNLMSETPFPANRYHPFDYFITPEGIYISTSHPLNPEIKEDEIKFELLEFVEKKE</sequence>
<evidence type="ECO:0000313" key="1">
    <source>
        <dbReference type="EMBL" id="TDQ16297.1"/>
    </source>
</evidence>